<keyword evidence="4" id="KW-1185">Reference proteome</keyword>
<proteinExistence type="predicted"/>
<protein>
    <submittedName>
        <fullName evidence="2">Uncharacterized protein</fullName>
    </submittedName>
</protein>
<dbReference type="Proteomes" id="UP000297352">
    <property type="component" value="Unassembled WGS sequence"/>
</dbReference>
<reference evidence="2" key="3">
    <citation type="submission" date="2022-06" db="EMBL/GenBank/DDBJ databases">
        <title>Leptospira isolates from biofilms formed at urban environments.</title>
        <authorList>
            <person name="Ribeiro P.S."/>
            <person name="Sousa T."/>
            <person name="Carvalho N."/>
            <person name="Aburjaile F."/>
            <person name="Neves F."/>
            <person name="Oliveira D."/>
            <person name="Blanco L."/>
            <person name="Lima J."/>
            <person name="Costa F."/>
            <person name="Brenig B."/>
            <person name="Soares S."/>
            <person name="Ramos R."/>
            <person name="Goes-Neto A."/>
            <person name="Matiuzzi M."/>
            <person name="Azevedo V."/>
            <person name="Ristow P."/>
        </authorList>
    </citation>
    <scope>NUCLEOTIDE SEQUENCE</scope>
    <source>
        <strain evidence="2">VSF7</strain>
    </source>
</reference>
<evidence type="ECO:0000313" key="4">
    <source>
        <dbReference type="Proteomes" id="UP000297352"/>
    </source>
</evidence>
<comment type="caution">
    <text evidence="2">The sequence shown here is derived from an EMBL/GenBank/DDBJ whole genome shotgun (WGS) entry which is preliminary data.</text>
</comment>
<dbReference type="EMBL" id="JAMQQD010000002">
    <property type="protein sequence ID" value="MCW7515159.1"/>
    <property type="molecule type" value="Genomic_DNA"/>
</dbReference>
<reference evidence="3" key="2">
    <citation type="journal article" date="2019" name="PLoS Negl. Trop. Dis.">
        <title>Revisiting the worldwide diversity of Leptospira species in the environment.</title>
        <authorList>
            <person name="Vincent A.T."/>
            <person name="Schiettekatte O."/>
            <person name="Bourhy P."/>
            <person name="Veyrier F.J."/>
            <person name="Picardeau M."/>
        </authorList>
    </citation>
    <scope>NUCLEOTIDE SEQUENCE</scope>
    <source>
        <strain evidence="3">201702449</strain>
    </source>
</reference>
<evidence type="ECO:0000313" key="3">
    <source>
        <dbReference type="EMBL" id="TGL70977.1"/>
    </source>
</evidence>
<organism evidence="2 5">
    <name type="scientific">Leptospira levettii</name>
    <dbReference type="NCBI Taxonomy" id="2023178"/>
    <lineage>
        <taxon>Bacteria</taxon>
        <taxon>Pseudomonadati</taxon>
        <taxon>Spirochaetota</taxon>
        <taxon>Spirochaetia</taxon>
        <taxon>Leptospirales</taxon>
        <taxon>Leptospiraceae</taxon>
        <taxon>Leptospira</taxon>
    </lineage>
</organism>
<keyword evidence="1" id="KW-0732">Signal</keyword>
<gene>
    <name evidence="3" type="ORF">EHQ60_09435</name>
    <name evidence="2" type="ORF">ND810_08320</name>
</gene>
<evidence type="ECO:0000313" key="5">
    <source>
        <dbReference type="Proteomes" id="UP001209694"/>
    </source>
</evidence>
<dbReference type="AlphaFoldDB" id="A0AAW5V5V5"/>
<dbReference type="Proteomes" id="UP001209694">
    <property type="component" value="Unassembled WGS sequence"/>
</dbReference>
<accession>A0AAW5V5V5</accession>
<dbReference type="EMBL" id="RQGI01000031">
    <property type="protein sequence ID" value="TGL70977.1"/>
    <property type="molecule type" value="Genomic_DNA"/>
</dbReference>
<evidence type="ECO:0000313" key="2">
    <source>
        <dbReference type="EMBL" id="MCW7515159.1"/>
    </source>
</evidence>
<name>A0AAW5V5V5_9LEPT</name>
<feature type="chain" id="PRO_5043969543" evidence="1">
    <location>
        <begin position="21"/>
        <end position="211"/>
    </location>
</feature>
<sequence length="211" mass="23594">MKTRKPYLILIFLSLSVVFADTIPDPVPTEQAERDLRSTWSKKYPGETIISVTSAGDPGTLEKVDKKGKLIERKLKVPFQVVAEKSGTKREFEAGANYIQKGNQWKFSEIGIGDVKAVASESEKSPKKPVVKELVVKAFSEKYSDYTWSNVLIDDGTFNKGANGGFYRYEGDINRTDLEGQTIQCKDIDFMLVKDSSGNWVVDITSQGKCY</sequence>
<dbReference type="RefSeq" id="WP_135604784.1">
    <property type="nucleotide sequence ID" value="NZ_JAMQPS010000001.1"/>
</dbReference>
<reference evidence="3" key="1">
    <citation type="submission" date="2018-10" db="EMBL/GenBank/DDBJ databases">
        <authorList>
            <person name="Vincent A.T."/>
            <person name="Schiettekatte O."/>
            <person name="Bourhy P."/>
            <person name="Veyrier F.J."/>
            <person name="Picardeau M."/>
        </authorList>
    </citation>
    <scope>NUCLEOTIDE SEQUENCE</scope>
    <source>
        <strain evidence="3">201702449</strain>
    </source>
</reference>
<feature type="signal peptide" evidence="1">
    <location>
        <begin position="1"/>
        <end position="20"/>
    </location>
</feature>
<evidence type="ECO:0000256" key="1">
    <source>
        <dbReference type="SAM" id="SignalP"/>
    </source>
</evidence>